<dbReference type="PANTHER" id="PTHR31679:SF2">
    <property type="entry name" value="PEROXISOMAL MEMBRANE PROTEIN PEX30-RELATED"/>
    <property type="match status" value="1"/>
</dbReference>
<evidence type="ECO:0000256" key="1">
    <source>
        <dbReference type="ARBA" id="ARBA00004308"/>
    </source>
</evidence>
<dbReference type="InterPro" id="IPR052646">
    <property type="entry name" value="Peroxisomal_PEX28-32"/>
</dbReference>
<comment type="caution">
    <text evidence="7">The sequence shown here is derived from an EMBL/GenBank/DDBJ whole genome shotgun (WGS) entry which is preliminary data.</text>
</comment>
<protein>
    <recommendedName>
        <fullName evidence="6">TECPR1-like DysF domain-containing protein</fullName>
    </recommendedName>
</protein>
<accession>A0A8J5QP66</accession>
<sequence length="397" mass="46609">MAKSYHRHLRAAFEPSDVKLLTATPTAKLLTENPTLVSALSQIFPYLLLIDNLLSILTWTNDDHYENFLYMIIYSFIVMYWNWVSHFILPLLIASTFASVVWTISSVVHACKWEDPPTIDEVLYTLHNITVRCEMLFQPLKHLPFKLENYIRMFLTVSLLTPLHLIFTKYNIITPQKYLWLVGLSMFSFHAPWAFAIRRLLWRSTYVRIAAIYITGFDIKLKKSSYSARSIISNPSTTDVEDLSTSLSSAAILGDFKIVQKSVVSPTQIKQLVLFEILENERRWIGMGWSSLLYPTERSNFCYEGSYNSAPNINETKEFPFPIFENDIYSYRWEWLDTEWKLDPEFSKSKSKEGWVFYDSSWKDGRGRDGFSRFTRSRKWTRRANLLIDKQKTVYDE</sequence>
<evidence type="ECO:0000256" key="5">
    <source>
        <dbReference type="SAM" id="Phobius"/>
    </source>
</evidence>
<keyword evidence="2 5" id="KW-0812">Transmembrane</keyword>
<gene>
    <name evidence="7" type="ORF">J8A68_000996</name>
</gene>
<dbReference type="PANTHER" id="PTHR31679">
    <property type="entry name" value="PEROXISOMAL MEMBRANE PROTEIN PEX30-RELATED"/>
    <property type="match status" value="1"/>
</dbReference>
<evidence type="ECO:0000313" key="7">
    <source>
        <dbReference type="EMBL" id="KAG7665308.1"/>
    </source>
</evidence>
<dbReference type="GO" id="GO:0007031">
    <property type="term" value="P:peroxisome organization"/>
    <property type="evidence" value="ECO:0007669"/>
    <property type="project" value="UniProtKB-ARBA"/>
</dbReference>
<evidence type="ECO:0000256" key="3">
    <source>
        <dbReference type="ARBA" id="ARBA00022989"/>
    </source>
</evidence>
<reference evidence="7 8" key="1">
    <citation type="journal article" date="2021" name="DNA Res.">
        <title>Genome analysis of Candida subhashii reveals its hybrid nature and dual mitochondrial genome conformations.</title>
        <authorList>
            <person name="Mixao V."/>
            <person name="Hegedusova E."/>
            <person name="Saus E."/>
            <person name="Pryszcz L.P."/>
            <person name="Cillingova A."/>
            <person name="Nosek J."/>
            <person name="Gabaldon T."/>
        </authorList>
    </citation>
    <scope>NUCLEOTIDE SEQUENCE [LARGE SCALE GENOMIC DNA]</scope>
    <source>
        <strain evidence="7 8">CBS 10753</strain>
    </source>
</reference>
<dbReference type="RefSeq" id="XP_049265540.1">
    <property type="nucleotide sequence ID" value="XM_049410729.1"/>
</dbReference>
<feature type="transmembrane region" description="Helical" evidence="5">
    <location>
        <begin position="178"/>
        <end position="197"/>
    </location>
</feature>
<dbReference type="Proteomes" id="UP000694255">
    <property type="component" value="Unassembled WGS sequence"/>
</dbReference>
<comment type="subcellular location">
    <subcellularLocation>
        <location evidence="1">Endomembrane system</location>
    </subcellularLocation>
</comment>
<keyword evidence="8" id="KW-1185">Reference proteome</keyword>
<dbReference type="GeneID" id="73467797"/>
<dbReference type="Pfam" id="PF06398">
    <property type="entry name" value="Pex24p"/>
    <property type="match status" value="1"/>
</dbReference>
<evidence type="ECO:0000259" key="6">
    <source>
        <dbReference type="Pfam" id="PF06398"/>
    </source>
</evidence>
<feature type="transmembrane region" description="Helical" evidence="5">
    <location>
        <begin position="67"/>
        <end position="83"/>
    </location>
</feature>
<dbReference type="EMBL" id="JAGSYN010000050">
    <property type="protein sequence ID" value="KAG7665308.1"/>
    <property type="molecule type" value="Genomic_DNA"/>
</dbReference>
<feature type="transmembrane region" description="Helical" evidence="5">
    <location>
        <begin position="89"/>
        <end position="108"/>
    </location>
</feature>
<dbReference type="GO" id="GO:0012505">
    <property type="term" value="C:endomembrane system"/>
    <property type="evidence" value="ECO:0007669"/>
    <property type="project" value="UniProtKB-SubCell"/>
</dbReference>
<dbReference type="AlphaFoldDB" id="A0A8J5QP66"/>
<dbReference type="GO" id="GO:0005778">
    <property type="term" value="C:peroxisomal membrane"/>
    <property type="evidence" value="ECO:0007669"/>
    <property type="project" value="TreeGrafter"/>
</dbReference>
<name>A0A8J5QP66_9ASCO</name>
<evidence type="ECO:0000256" key="2">
    <source>
        <dbReference type="ARBA" id="ARBA00022692"/>
    </source>
</evidence>
<evidence type="ECO:0000313" key="8">
    <source>
        <dbReference type="Proteomes" id="UP000694255"/>
    </source>
</evidence>
<evidence type="ECO:0000256" key="4">
    <source>
        <dbReference type="ARBA" id="ARBA00023136"/>
    </source>
</evidence>
<keyword evidence="3 5" id="KW-1133">Transmembrane helix</keyword>
<keyword evidence="4 5" id="KW-0472">Membrane</keyword>
<feature type="transmembrane region" description="Helical" evidence="5">
    <location>
        <begin position="150"/>
        <end position="172"/>
    </location>
</feature>
<dbReference type="InterPro" id="IPR010482">
    <property type="entry name" value="TECPR1-like_DysF"/>
</dbReference>
<proteinExistence type="predicted"/>
<dbReference type="OrthoDB" id="5586090at2759"/>
<feature type="domain" description="TECPR1-like DysF" evidence="6">
    <location>
        <begin position="28"/>
        <end position="382"/>
    </location>
</feature>
<feature type="transmembrane region" description="Helical" evidence="5">
    <location>
        <begin position="43"/>
        <end position="60"/>
    </location>
</feature>
<organism evidence="7 8">
    <name type="scientific">[Candida] subhashii</name>
    <dbReference type="NCBI Taxonomy" id="561895"/>
    <lineage>
        <taxon>Eukaryota</taxon>
        <taxon>Fungi</taxon>
        <taxon>Dikarya</taxon>
        <taxon>Ascomycota</taxon>
        <taxon>Saccharomycotina</taxon>
        <taxon>Pichiomycetes</taxon>
        <taxon>Debaryomycetaceae</taxon>
        <taxon>Spathaspora</taxon>
    </lineage>
</organism>